<reference evidence="3" key="1">
    <citation type="submission" date="2018-05" db="EMBL/GenBank/DDBJ databases">
        <authorList>
            <person name="Lanie J.A."/>
            <person name="Ng W.-L."/>
            <person name="Kazmierczak K.M."/>
            <person name="Andrzejewski T.M."/>
            <person name="Davidsen T.M."/>
            <person name="Wayne K.J."/>
            <person name="Tettelin H."/>
            <person name="Glass J.I."/>
            <person name="Rusch D."/>
            <person name="Podicherti R."/>
            <person name="Tsui H.-C.T."/>
            <person name="Winkler M.E."/>
        </authorList>
    </citation>
    <scope>NUCLEOTIDE SEQUENCE</scope>
</reference>
<feature type="transmembrane region" description="Helical" evidence="1">
    <location>
        <begin position="19"/>
        <end position="40"/>
    </location>
</feature>
<feature type="transmembrane region" description="Helical" evidence="1">
    <location>
        <begin position="132"/>
        <end position="151"/>
    </location>
</feature>
<protein>
    <recommendedName>
        <fullName evidence="2">CAAX prenyl protease 2/Lysostaphin resistance protein A-like domain-containing protein</fullName>
    </recommendedName>
</protein>
<feature type="transmembrane region" description="Helical" evidence="1">
    <location>
        <begin position="211"/>
        <end position="231"/>
    </location>
</feature>
<dbReference type="GO" id="GO:0080120">
    <property type="term" value="P:CAAX-box protein maturation"/>
    <property type="evidence" value="ECO:0007669"/>
    <property type="project" value="UniProtKB-ARBA"/>
</dbReference>
<feature type="transmembrane region" description="Helical" evidence="1">
    <location>
        <begin position="172"/>
        <end position="205"/>
    </location>
</feature>
<dbReference type="PANTHER" id="PTHR43592:SF15">
    <property type="entry name" value="CAAX AMINO TERMINAL PROTEASE FAMILY PROTEIN"/>
    <property type="match status" value="1"/>
</dbReference>
<dbReference type="Pfam" id="PF02517">
    <property type="entry name" value="Rce1-like"/>
    <property type="match status" value="1"/>
</dbReference>
<evidence type="ECO:0000313" key="3">
    <source>
        <dbReference type="EMBL" id="SVD62648.1"/>
    </source>
</evidence>
<feature type="transmembrane region" description="Helical" evidence="1">
    <location>
        <begin position="52"/>
        <end position="71"/>
    </location>
</feature>
<dbReference type="GO" id="GO:0004175">
    <property type="term" value="F:endopeptidase activity"/>
    <property type="evidence" value="ECO:0007669"/>
    <property type="project" value="UniProtKB-ARBA"/>
</dbReference>
<dbReference type="AlphaFoldDB" id="A0A382WWM2"/>
<gene>
    <name evidence="3" type="ORF">METZ01_LOCUS415502</name>
</gene>
<keyword evidence="1" id="KW-0472">Membrane</keyword>
<proteinExistence type="predicted"/>
<sequence>QEDSAETPIEQPWGVRHVIFGWLLGQVSVILVFVAIKAVSSSIDLDDPSLDVIAILQSALWVGTLGIPLWLHFIKGVSWKDFGWGFQKNDIFSGLLIGLGTQIAAGLLYLPLKLIFDDLDVSEPARELVDKATGFGVFLLFLVVVVGAPLVEELFFRGLTLKAFEKKMSSRLALLLSSLFFAIAHLQLIQFPALFLFGLVAGYLVKKYDRLGRAVWAHVGFNATTVVALLLQG</sequence>
<feature type="transmembrane region" description="Helical" evidence="1">
    <location>
        <begin position="91"/>
        <end position="112"/>
    </location>
</feature>
<dbReference type="PANTHER" id="PTHR43592">
    <property type="entry name" value="CAAX AMINO TERMINAL PROTEASE"/>
    <property type="match status" value="1"/>
</dbReference>
<keyword evidence="1" id="KW-0812">Transmembrane</keyword>
<evidence type="ECO:0000256" key="1">
    <source>
        <dbReference type="SAM" id="Phobius"/>
    </source>
</evidence>
<keyword evidence="1" id="KW-1133">Transmembrane helix</keyword>
<dbReference type="InterPro" id="IPR003675">
    <property type="entry name" value="Rce1/LyrA-like_dom"/>
</dbReference>
<dbReference type="EMBL" id="UINC01162732">
    <property type="protein sequence ID" value="SVD62648.1"/>
    <property type="molecule type" value="Genomic_DNA"/>
</dbReference>
<feature type="domain" description="CAAX prenyl protease 2/Lysostaphin resistance protein A-like" evidence="2">
    <location>
        <begin position="137"/>
        <end position="223"/>
    </location>
</feature>
<organism evidence="3">
    <name type="scientific">marine metagenome</name>
    <dbReference type="NCBI Taxonomy" id="408172"/>
    <lineage>
        <taxon>unclassified sequences</taxon>
        <taxon>metagenomes</taxon>
        <taxon>ecological metagenomes</taxon>
    </lineage>
</organism>
<feature type="non-terminal residue" evidence="3">
    <location>
        <position position="1"/>
    </location>
</feature>
<evidence type="ECO:0000259" key="2">
    <source>
        <dbReference type="Pfam" id="PF02517"/>
    </source>
</evidence>
<accession>A0A382WWM2</accession>
<name>A0A382WWM2_9ZZZZ</name>